<feature type="region of interest" description="Disordered" evidence="1">
    <location>
        <begin position="1"/>
        <end position="32"/>
    </location>
</feature>
<feature type="region of interest" description="Disordered" evidence="1">
    <location>
        <begin position="102"/>
        <end position="142"/>
    </location>
</feature>
<proteinExistence type="predicted"/>
<keyword evidence="3" id="KW-1185">Reference proteome</keyword>
<gene>
    <name evidence="2" type="ORF">N0V91_010352</name>
</gene>
<evidence type="ECO:0000313" key="2">
    <source>
        <dbReference type="EMBL" id="KAJ4398238.1"/>
    </source>
</evidence>
<dbReference type="PANTHER" id="PTHR42354">
    <property type="entry name" value="C2H2-TYPE DOMAIN-CONTAINING PROTEIN"/>
    <property type="match status" value="1"/>
</dbReference>
<name>A0A9W8Z7D3_9PLEO</name>
<feature type="compositionally biased region" description="Basic and acidic residues" evidence="1">
    <location>
        <begin position="102"/>
        <end position="123"/>
    </location>
</feature>
<evidence type="ECO:0000256" key="1">
    <source>
        <dbReference type="SAM" id="MobiDB-lite"/>
    </source>
</evidence>
<accession>A0A9W8Z7D3</accession>
<evidence type="ECO:0000313" key="3">
    <source>
        <dbReference type="Proteomes" id="UP001140510"/>
    </source>
</evidence>
<feature type="compositionally biased region" description="Polar residues" evidence="1">
    <location>
        <begin position="235"/>
        <end position="249"/>
    </location>
</feature>
<dbReference type="Proteomes" id="UP001140510">
    <property type="component" value="Unassembled WGS sequence"/>
</dbReference>
<reference evidence="2" key="1">
    <citation type="submission" date="2022-10" db="EMBL/GenBank/DDBJ databases">
        <title>Tapping the CABI collections for fungal endophytes: first genome assemblies for Collariella, Neodidymelliopsis, Ascochyta clinopodiicola, Didymella pomorum, Didymosphaeria variabile, Neocosmospora piperis and Neocucurbitaria cava.</title>
        <authorList>
            <person name="Hill R."/>
        </authorList>
    </citation>
    <scope>NUCLEOTIDE SEQUENCE</scope>
    <source>
        <strain evidence="2">IMI 355091</strain>
    </source>
</reference>
<organism evidence="2 3">
    <name type="scientific">Didymella pomorum</name>
    <dbReference type="NCBI Taxonomy" id="749634"/>
    <lineage>
        <taxon>Eukaryota</taxon>
        <taxon>Fungi</taxon>
        <taxon>Dikarya</taxon>
        <taxon>Ascomycota</taxon>
        <taxon>Pezizomycotina</taxon>
        <taxon>Dothideomycetes</taxon>
        <taxon>Pleosporomycetidae</taxon>
        <taxon>Pleosporales</taxon>
        <taxon>Pleosporineae</taxon>
        <taxon>Didymellaceae</taxon>
        <taxon>Didymella</taxon>
    </lineage>
</organism>
<dbReference type="AlphaFoldDB" id="A0A9W8Z7D3"/>
<dbReference type="EMBL" id="JAPEVA010000135">
    <property type="protein sequence ID" value="KAJ4398238.1"/>
    <property type="molecule type" value="Genomic_DNA"/>
</dbReference>
<dbReference type="PANTHER" id="PTHR42354:SF1">
    <property type="entry name" value="C2H2-TYPE DOMAIN-CONTAINING PROTEIN"/>
    <property type="match status" value="1"/>
</dbReference>
<sequence>MDRRKEPQGKGPAGRNVAGSKPSNGGKPGGEFLPMIQPPTADAHPSFQKTFICATLASTLVGTFTASMGLWERVHDRREAHKQKKRDTEQDDKITNLRNQFEEAQKKAEKRQEEIDRLRDGGGERGGGGRRGGGGYRDDYRDDVGENLGRNGMMIQRMYDDMYGRYGNRFARGDAITENQLQAQIISLQQTVITVLQDALANDRQLTRADMAKLVAASNSAREGSLKALQDQQARLSSSALNRSPSPQRSIAAAPRKPLSIVGGGEMQGQDTLYCRYSLDLQYDKSRPLAASMAPGGSCACPACGLRLDVTGEDFWMIGKRTPLTVIEGGYKSEVMETREFRLGQRFAVKCHTPEGEYACVICSRERDSDAICRNVEALVKHVGTYHEVDELEREVDLRETVVVDKRRLSLPAPPREGSPLVREREFVEMRGGYR</sequence>
<comment type="caution">
    <text evidence="2">The sequence shown here is derived from an EMBL/GenBank/DDBJ whole genome shotgun (WGS) entry which is preliminary data.</text>
</comment>
<dbReference type="OrthoDB" id="5309037at2759"/>
<protein>
    <submittedName>
        <fullName evidence="2">Uncharacterized protein</fullName>
    </submittedName>
</protein>
<feature type="region of interest" description="Disordered" evidence="1">
    <location>
        <begin position="235"/>
        <end position="256"/>
    </location>
</feature>
<feature type="compositionally biased region" description="Gly residues" evidence="1">
    <location>
        <begin position="124"/>
        <end position="135"/>
    </location>
</feature>